<dbReference type="Pfam" id="PF02687">
    <property type="entry name" value="FtsX"/>
    <property type="match status" value="2"/>
</dbReference>
<dbReference type="GO" id="GO:0005886">
    <property type="term" value="C:plasma membrane"/>
    <property type="evidence" value="ECO:0007669"/>
    <property type="project" value="UniProtKB-SubCell"/>
</dbReference>
<keyword evidence="5 7" id="KW-0472">Membrane</keyword>
<dbReference type="Proteomes" id="UP000304148">
    <property type="component" value="Chromosome"/>
</dbReference>
<evidence type="ECO:0000256" key="7">
    <source>
        <dbReference type="SAM" id="Phobius"/>
    </source>
</evidence>
<feature type="transmembrane region" description="Helical" evidence="7">
    <location>
        <begin position="303"/>
        <end position="332"/>
    </location>
</feature>
<feature type="transmembrane region" description="Helical" evidence="7">
    <location>
        <begin position="423"/>
        <end position="444"/>
    </location>
</feature>
<evidence type="ECO:0000313" key="10">
    <source>
        <dbReference type="Proteomes" id="UP000304148"/>
    </source>
</evidence>
<evidence type="ECO:0000256" key="1">
    <source>
        <dbReference type="ARBA" id="ARBA00004651"/>
    </source>
</evidence>
<feature type="domain" description="ABC3 transporter permease C-terminal" evidence="8">
    <location>
        <begin position="683"/>
        <end position="797"/>
    </location>
</feature>
<protein>
    <recommendedName>
        <fullName evidence="8">ABC3 transporter permease C-terminal domain-containing protein</fullName>
    </recommendedName>
</protein>
<keyword evidence="3 7" id="KW-0812">Transmembrane</keyword>
<dbReference type="PANTHER" id="PTHR30572">
    <property type="entry name" value="MEMBRANE COMPONENT OF TRANSPORTER-RELATED"/>
    <property type="match status" value="1"/>
</dbReference>
<dbReference type="InterPro" id="IPR003838">
    <property type="entry name" value="ABC3_permease_C"/>
</dbReference>
<feature type="transmembrane region" description="Helical" evidence="7">
    <location>
        <begin position="259"/>
        <end position="282"/>
    </location>
</feature>
<keyword evidence="4 7" id="KW-1133">Transmembrane helix</keyword>
<evidence type="ECO:0000256" key="6">
    <source>
        <dbReference type="ARBA" id="ARBA00038076"/>
    </source>
</evidence>
<gene>
    <name evidence="9" type="ORF">PBLR_15895</name>
</gene>
<evidence type="ECO:0000259" key="8">
    <source>
        <dbReference type="Pfam" id="PF02687"/>
    </source>
</evidence>
<comment type="similarity">
    <text evidence="6">Belongs to the ABC-4 integral membrane protein family.</text>
</comment>
<evidence type="ECO:0000256" key="5">
    <source>
        <dbReference type="ARBA" id="ARBA00023136"/>
    </source>
</evidence>
<comment type="subcellular location">
    <subcellularLocation>
        <location evidence="1">Cell membrane</location>
        <topology evidence="1">Multi-pass membrane protein</topology>
    </subcellularLocation>
</comment>
<name>A0A383RKB6_PAEAL</name>
<feature type="transmembrane region" description="Helical" evidence="7">
    <location>
        <begin position="732"/>
        <end position="755"/>
    </location>
</feature>
<sequence>MKTSLSIMDVALKSLRQQKGRTILTILTVGLSVSLMFIVLTYIHSDNERQKRMAINEIGAYHAQYERVSPQQISTIQTNKSIKKDYIASIPDDITFAEWNDMKVWMTVLYSEGINDGLIALKKGRPPDALDEIVLDGWVLNELGLEHKIGQTVSLTMQTIGNSNKTVHNQSFKLVGIIDDIAVRKAARAGLMLVSKSFIEKYSSDNRNTLFVLLQSDYNASGTVKKIGKAAGLENDQIKINEKYTQAFESDIQSIMNGVILVLFIVMIAGIVIYNIFNIYISQKIRLFGVLKAIGMTSGQLRVLIYIEGLLIALCGSIIGTVGGIGSSIAFVPFLGEISTMESALYVHYSPLITGGTFVLGVLMVMVSVSVPARKVSKISEIAAIKYNPTTISSKKVKRTSTGNRISLLTLVMASFSRNKKRMGITVLSITLTGLVFLSASSLLSSINIGNMASSMVPGDYKLSSVAALRVDRQSNPLDEPVLMQVQSLEGLHTFFTEMYDVLIYNREDATRHVVVEHDSSDNKRPLNVDIYGYNDALMGLTINSLDQGTVSLGELKNGNFLIAVTDNNHHYQVGDKVRLASYDSREEREYTIAGTVPSYVTYKGSASAGGILIAHQQLFERMALDQRVKQVTVDVDADQEMMAEQALQKIGAKDKRIELSTFREIFTEYNGLKKIMELAAYSFCAVLMLISMFNLANSTITNLLSRNREISMMEAVGLSQRQLICQLLSEGLIVIGISLLIIFALGIPSGYFAVEIYRREASFAVYHFPAFPVLILTVVYIITQVAVILLMQRSMHKASLIERIRFGE</sequence>
<evidence type="ECO:0000313" key="9">
    <source>
        <dbReference type="EMBL" id="SYX87465.1"/>
    </source>
</evidence>
<evidence type="ECO:0000256" key="4">
    <source>
        <dbReference type="ARBA" id="ARBA00022989"/>
    </source>
</evidence>
<dbReference type="AlphaFoldDB" id="A0A383RKB6"/>
<feature type="transmembrane region" description="Helical" evidence="7">
    <location>
        <begin position="679"/>
        <end position="705"/>
    </location>
</feature>
<reference evidence="10" key="1">
    <citation type="submission" date="2018-08" db="EMBL/GenBank/DDBJ databases">
        <authorList>
            <person name="Chevrot R."/>
        </authorList>
    </citation>
    <scope>NUCLEOTIDE SEQUENCE [LARGE SCALE GENOMIC DNA]</scope>
</reference>
<dbReference type="PANTHER" id="PTHR30572:SF4">
    <property type="entry name" value="ABC TRANSPORTER PERMEASE YTRF"/>
    <property type="match status" value="1"/>
</dbReference>
<dbReference type="GO" id="GO:0022857">
    <property type="term" value="F:transmembrane transporter activity"/>
    <property type="evidence" value="ECO:0007669"/>
    <property type="project" value="TreeGrafter"/>
</dbReference>
<organism evidence="9 10">
    <name type="scientific">Paenibacillus alvei</name>
    <name type="common">Bacillus alvei</name>
    <dbReference type="NCBI Taxonomy" id="44250"/>
    <lineage>
        <taxon>Bacteria</taxon>
        <taxon>Bacillati</taxon>
        <taxon>Bacillota</taxon>
        <taxon>Bacilli</taxon>
        <taxon>Bacillales</taxon>
        <taxon>Paenibacillaceae</taxon>
        <taxon>Paenibacillus</taxon>
    </lineage>
</organism>
<feature type="transmembrane region" description="Helical" evidence="7">
    <location>
        <begin position="767"/>
        <end position="791"/>
    </location>
</feature>
<evidence type="ECO:0000256" key="3">
    <source>
        <dbReference type="ARBA" id="ARBA00022692"/>
    </source>
</evidence>
<feature type="transmembrane region" description="Helical" evidence="7">
    <location>
        <begin position="21"/>
        <end position="43"/>
    </location>
</feature>
<dbReference type="EMBL" id="LS992241">
    <property type="protein sequence ID" value="SYX87465.1"/>
    <property type="molecule type" value="Genomic_DNA"/>
</dbReference>
<dbReference type="RefSeq" id="WP_138189060.1">
    <property type="nucleotide sequence ID" value="NZ_LS992241.1"/>
</dbReference>
<feature type="transmembrane region" description="Helical" evidence="7">
    <location>
        <begin position="352"/>
        <end position="371"/>
    </location>
</feature>
<keyword evidence="2" id="KW-1003">Cell membrane</keyword>
<dbReference type="InterPro" id="IPR050250">
    <property type="entry name" value="Macrolide_Exporter_MacB"/>
</dbReference>
<feature type="domain" description="ABC3 transporter permease C-terminal" evidence="8">
    <location>
        <begin position="260"/>
        <end position="380"/>
    </location>
</feature>
<evidence type="ECO:0000256" key="2">
    <source>
        <dbReference type="ARBA" id="ARBA00022475"/>
    </source>
</evidence>
<accession>A0A383RKB6</accession>
<proteinExistence type="inferred from homology"/>